<accession>A0A2T0QYA7</accession>
<dbReference type="SUPFAM" id="SSF53448">
    <property type="entry name" value="Nucleotide-diphospho-sugar transferases"/>
    <property type="match status" value="1"/>
</dbReference>
<dbReference type="AlphaFoldDB" id="A0A2T0QYA7"/>
<sequence length="194" mass="19889">MHAVRRAVASGVVDVVVVVAPVVACDEVRTLLRPVAPTVVVVPGGAERQDSVRAGLDAVPDDVDVVLVHDAARCLTPPAVFAAVVARVRAGAPGVVPVLPVSDTVKRVAAERVLETVDRSELVAVQTPQGFSAPVLRAVHAAAVPGAAATDDAGMLEALGHVVVTVPGDDRAFKVTRPLDLVLARALLDQEVGP</sequence>
<dbReference type="InterPro" id="IPR050088">
    <property type="entry name" value="IspD/TarI_cytidylyltransf_bact"/>
</dbReference>
<evidence type="ECO:0000256" key="1">
    <source>
        <dbReference type="ARBA" id="ARBA00022679"/>
    </source>
</evidence>
<proteinExistence type="predicted"/>
<dbReference type="InterPro" id="IPR034683">
    <property type="entry name" value="IspD/TarI"/>
</dbReference>
<keyword evidence="1 3" id="KW-0808">Transferase</keyword>
<comment type="caution">
    <text evidence="3">The sequence shown here is derived from an EMBL/GenBank/DDBJ whole genome shotgun (WGS) entry which is preliminary data.</text>
</comment>
<protein>
    <submittedName>
        <fullName evidence="3">2-C-methyl-D-erythritol 4-phosphate cytidylyltransferase</fullName>
    </submittedName>
</protein>
<dbReference type="EMBL" id="PVZF01000014">
    <property type="protein sequence ID" value="PRY11108.1"/>
    <property type="molecule type" value="Genomic_DNA"/>
</dbReference>
<dbReference type="GO" id="GO:0008299">
    <property type="term" value="P:isoprenoid biosynthetic process"/>
    <property type="evidence" value="ECO:0007669"/>
    <property type="project" value="InterPro"/>
</dbReference>
<dbReference type="PANTHER" id="PTHR32125">
    <property type="entry name" value="2-C-METHYL-D-ERYTHRITOL 4-PHOSPHATE CYTIDYLYLTRANSFERASE, CHLOROPLASTIC"/>
    <property type="match status" value="1"/>
</dbReference>
<dbReference type="Proteomes" id="UP000238083">
    <property type="component" value="Unassembled WGS sequence"/>
</dbReference>
<dbReference type="Pfam" id="PF01128">
    <property type="entry name" value="IspD"/>
    <property type="match status" value="1"/>
</dbReference>
<dbReference type="InterPro" id="IPR018294">
    <property type="entry name" value="ISPD_synthase_CS"/>
</dbReference>
<keyword evidence="4" id="KW-1185">Reference proteome</keyword>
<dbReference type="InterPro" id="IPR029044">
    <property type="entry name" value="Nucleotide-diphossugar_trans"/>
</dbReference>
<evidence type="ECO:0000313" key="4">
    <source>
        <dbReference type="Proteomes" id="UP000238083"/>
    </source>
</evidence>
<dbReference type="PANTHER" id="PTHR32125:SF4">
    <property type="entry name" value="2-C-METHYL-D-ERYTHRITOL 4-PHOSPHATE CYTIDYLYLTRANSFERASE, CHLOROPLASTIC"/>
    <property type="match status" value="1"/>
</dbReference>
<reference evidence="3 4" key="1">
    <citation type="submission" date="2018-03" db="EMBL/GenBank/DDBJ databases">
        <title>Genomic Encyclopedia of Archaeal and Bacterial Type Strains, Phase II (KMG-II): from individual species to whole genera.</title>
        <authorList>
            <person name="Goeker M."/>
        </authorList>
    </citation>
    <scope>NUCLEOTIDE SEQUENCE [LARGE SCALE GENOMIC DNA]</scope>
    <source>
        <strain evidence="3 4">DSM 19711</strain>
    </source>
</reference>
<evidence type="ECO:0000256" key="2">
    <source>
        <dbReference type="ARBA" id="ARBA00022695"/>
    </source>
</evidence>
<name>A0A2T0QYA7_9ACTN</name>
<dbReference type="Gene3D" id="3.90.550.10">
    <property type="entry name" value="Spore Coat Polysaccharide Biosynthesis Protein SpsA, Chain A"/>
    <property type="match status" value="1"/>
</dbReference>
<keyword evidence="2 3" id="KW-0548">Nucleotidyltransferase</keyword>
<gene>
    <name evidence="3" type="ORF">CLV37_11462</name>
</gene>
<evidence type="ECO:0000313" key="3">
    <source>
        <dbReference type="EMBL" id="PRY11108.1"/>
    </source>
</evidence>
<dbReference type="PROSITE" id="PS01295">
    <property type="entry name" value="ISPD"/>
    <property type="match status" value="1"/>
</dbReference>
<dbReference type="GO" id="GO:0050518">
    <property type="term" value="F:2-C-methyl-D-erythritol 4-phosphate cytidylyltransferase activity"/>
    <property type="evidence" value="ECO:0007669"/>
    <property type="project" value="TreeGrafter"/>
</dbReference>
<organism evidence="3 4">
    <name type="scientific">Kineococcus rhizosphaerae</name>
    <dbReference type="NCBI Taxonomy" id="559628"/>
    <lineage>
        <taxon>Bacteria</taxon>
        <taxon>Bacillati</taxon>
        <taxon>Actinomycetota</taxon>
        <taxon>Actinomycetes</taxon>
        <taxon>Kineosporiales</taxon>
        <taxon>Kineosporiaceae</taxon>
        <taxon>Kineococcus</taxon>
    </lineage>
</organism>